<dbReference type="EMBL" id="HBKQ01045787">
    <property type="protein sequence ID" value="CAE2270229.1"/>
    <property type="molecule type" value="Transcribed_RNA"/>
</dbReference>
<feature type="compositionally biased region" description="Polar residues" evidence="3">
    <location>
        <begin position="97"/>
        <end position="106"/>
    </location>
</feature>
<name>A0A7S4N7Z6_9STRA</name>
<dbReference type="InterPro" id="IPR045281">
    <property type="entry name" value="CONSTANS-like"/>
</dbReference>
<feature type="region of interest" description="Disordered" evidence="3">
    <location>
        <begin position="23"/>
        <end position="54"/>
    </location>
</feature>
<evidence type="ECO:0000256" key="3">
    <source>
        <dbReference type="SAM" id="MobiDB-lite"/>
    </source>
</evidence>
<evidence type="ECO:0000313" key="5">
    <source>
        <dbReference type="EMBL" id="CAE2270229.1"/>
    </source>
</evidence>
<comment type="subcellular location">
    <subcellularLocation>
        <location evidence="1">Nucleus</location>
    </subcellularLocation>
</comment>
<organism evidence="5">
    <name type="scientific">Odontella aurita</name>
    <dbReference type="NCBI Taxonomy" id="265563"/>
    <lineage>
        <taxon>Eukaryota</taxon>
        <taxon>Sar</taxon>
        <taxon>Stramenopiles</taxon>
        <taxon>Ochrophyta</taxon>
        <taxon>Bacillariophyta</taxon>
        <taxon>Mediophyceae</taxon>
        <taxon>Biddulphiophycidae</taxon>
        <taxon>Eupodiscales</taxon>
        <taxon>Odontellaceae</taxon>
        <taxon>Odontella</taxon>
    </lineage>
</organism>
<protein>
    <recommendedName>
        <fullName evidence="4">CCT domain-containing protein</fullName>
    </recommendedName>
</protein>
<feature type="compositionally biased region" description="Basic and acidic residues" evidence="3">
    <location>
        <begin position="83"/>
        <end position="96"/>
    </location>
</feature>
<feature type="domain" description="CCT" evidence="4">
    <location>
        <begin position="701"/>
        <end position="743"/>
    </location>
</feature>
<dbReference type="GO" id="GO:0005634">
    <property type="term" value="C:nucleus"/>
    <property type="evidence" value="ECO:0007669"/>
    <property type="project" value="UniProtKB-SubCell"/>
</dbReference>
<gene>
    <name evidence="5" type="ORF">OAUR00152_LOCUS31550</name>
</gene>
<dbReference type="AlphaFoldDB" id="A0A7S4N7Z6"/>
<feature type="compositionally biased region" description="Low complexity" evidence="3">
    <location>
        <begin position="30"/>
        <end position="45"/>
    </location>
</feature>
<keyword evidence="2" id="KW-0539">Nucleus</keyword>
<dbReference type="PANTHER" id="PTHR31319:SF77">
    <property type="entry name" value="ZINC FINGER PROTEIN CONSTANS-LIKE 4"/>
    <property type="match status" value="1"/>
</dbReference>
<evidence type="ECO:0000256" key="1">
    <source>
        <dbReference type="ARBA" id="ARBA00004123"/>
    </source>
</evidence>
<reference evidence="5" key="1">
    <citation type="submission" date="2021-01" db="EMBL/GenBank/DDBJ databases">
        <authorList>
            <person name="Corre E."/>
            <person name="Pelletier E."/>
            <person name="Niang G."/>
            <person name="Scheremetjew M."/>
            <person name="Finn R."/>
            <person name="Kale V."/>
            <person name="Holt S."/>
            <person name="Cochrane G."/>
            <person name="Meng A."/>
            <person name="Brown T."/>
            <person name="Cohen L."/>
        </authorList>
    </citation>
    <scope>NUCLEOTIDE SEQUENCE</scope>
    <source>
        <strain evidence="5">Isolate 1302-5</strain>
    </source>
</reference>
<feature type="compositionally biased region" description="Polar residues" evidence="3">
    <location>
        <begin position="302"/>
        <end position="342"/>
    </location>
</feature>
<feature type="compositionally biased region" description="Low complexity" evidence="3">
    <location>
        <begin position="137"/>
        <end position="162"/>
    </location>
</feature>
<dbReference type="PANTHER" id="PTHR31319">
    <property type="entry name" value="ZINC FINGER PROTEIN CONSTANS-LIKE 4"/>
    <property type="match status" value="1"/>
</dbReference>
<feature type="compositionally biased region" description="Polar residues" evidence="3">
    <location>
        <begin position="260"/>
        <end position="272"/>
    </location>
</feature>
<feature type="region of interest" description="Disordered" evidence="3">
    <location>
        <begin position="83"/>
        <end position="111"/>
    </location>
</feature>
<dbReference type="Pfam" id="PF06203">
    <property type="entry name" value="CCT"/>
    <property type="match status" value="1"/>
</dbReference>
<proteinExistence type="predicted"/>
<feature type="compositionally biased region" description="Polar residues" evidence="3">
    <location>
        <begin position="285"/>
        <end position="295"/>
    </location>
</feature>
<accession>A0A7S4N7Z6</accession>
<dbReference type="PROSITE" id="PS51017">
    <property type="entry name" value="CCT"/>
    <property type="match status" value="1"/>
</dbReference>
<sequence>MIASATTTVTPVHAGNTVLSGRTKAEVFRSGQTGKVSSGSSSGNSTEEEDALLEQEEERLLLQDEAEQHMLNVVLAHSVEDSKGKGAGAVRDRAKDQLTSAATQGQVPVLGDSGDKYSLNIAHALPEKDKSKLPQPSSSSEGGSVVDSYLGTPTNTPCEVPTTVPPCTSPGQRRTRKSVDCAATTSKGKDGEGVWLGTRKRRRDYAMKPTPDTSNVDCLKGNSTLNGGKASDVILNCGNPVQSPPHRRKGQALVPKPRTGAQSSCQLESVASKSAMPSKKRKATKSSSCEPSTSLLPDAIPSRTSSSYQNTNTKNSTSQVPAYTTMSAPTVVSADSGTSSTGPDKDAVMQPPAAPARNRIFSVDLDPAGFDFESSVGVTWSSPACVPTAGNSENVPPISSLPQSHGVANIFCDSQQGAIPGAAVTGRDRGMSFELFSLGVNVEEPLPPIPSFRLDASLDASAGRPRGDSIIFDPISFSDGGIHEESALQRTRNTLLSMEETDELEIMNSPGFVEAPVSCLKPLSVARQQFPPPPPLTSKAPHGSKVVPVPSPLLVTSTSVPSPLLRIPSNPSSQPPHNPLPVSSSAFAASKNGTHNVVPKPLISQREKNRQTGKKMAAPLLPVSSSITSGGAPVTGVRAQSSEEKVINMPHGSAAAAAAAMAVPSNVVPSSLNGTATSHTACPMELLNKGGRIGIYLPEARKARIAKFHSKRKMRIWRKRIKYDCRKKLADSRPRIKGRFVKRSDMDEEE</sequence>
<feature type="region of interest" description="Disordered" evidence="3">
    <location>
        <begin position="237"/>
        <end position="352"/>
    </location>
</feature>
<evidence type="ECO:0000256" key="2">
    <source>
        <dbReference type="ARBA" id="ARBA00023242"/>
    </source>
</evidence>
<feature type="region of interest" description="Disordered" evidence="3">
    <location>
        <begin position="564"/>
        <end position="587"/>
    </location>
</feature>
<evidence type="ECO:0000259" key="4">
    <source>
        <dbReference type="PROSITE" id="PS51017"/>
    </source>
</evidence>
<feature type="region of interest" description="Disordered" evidence="3">
    <location>
        <begin position="125"/>
        <end position="194"/>
    </location>
</feature>
<dbReference type="GO" id="GO:0003700">
    <property type="term" value="F:DNA-binding transcription factor activity"/>
    <property type="evidence" value="ECO:0007669"/>
    <property type="project" value="TreeGrafter"/>
</dbReference>
<dbReference type="InterPro" id="IPR010402">
    <property type="entry name" value="CCT_domain"/>
</dbReference>